<dbReference type="AlphaFoldDB" id="A0AA38TT59"/>
<proteinExistence type="predicted"/>
<dbReference type="Proteomes" id="UP001172457">
    <property type="component" value="Chromosome 3"/>
</dbReference>
<dbReference type="Gene3D" id="3.10.10.10">
    <property type="entry name" value="HIV Type 1 Reverse Transcriptase, subunit A, domain 1"/>
    <property type="match status" value="1"/>
</dbReference>
<reference evidence="1" key="1">
    <citation type="submission" date="2023-03" db="EMBL/GenBank/DDBJ databases">
        <title>Chromosome-scale reference genome and RAD-based genetic map of yellow starthistle (Centaurea solstitialis) reveal putative structural variation and QTLs associated with invader traits.</title>
        <authorList>
            <person name="Reatini B."/>
            <person name="Cang F.A."/>
            <person name="Jiang Q."/>
            <person name="Mckibben M.T.W."/>
            <person name="Barker M.S."/>
            <person name="Rieseberg L.H."/>
            <person name="Dlugosch K.M."/>
        </authorList>
    </citation>
    <scope>NUCLEOTIDE SEQUENCE</scope>
    <source>
        <strain evidence="1">CAN-66</strain>
        <tissue evidence="1">Leaf</tissue>
    </source>
</reference>
<sequence length="130" mass="15336">MHEKDPKDIPSDAEHSDCFAWSHEDMVGIDPDIISHKLNVDPSFKPIKQKRRKFAPERNKVINDEVDNLLKIGKIREVKYPDWFSKRSRLTKEEQKMASLYRLYKLKQGLPERPISFTPHRCDGRCDSRS</sequence>
<name>A0AA38TT59_9ASTR</name>
<evidence type="ECO:0000313" key="1">
    <source>
        <dbReference type="EMBL" id="KAJ9557157.1"/>
    </source>
</evidence>
<dbReference type="InterPro" id="IPR043502">
    <property type="entry name" value="DNA/RNA_pol_sf"/>
</dbReference>
<protein>
    <submittedName>
        <fullName evidence="1">Uncharacterized protein</fullName>
    </submittedName>
</protein>
<gene>
    <name evidence="1" type="ORF">OSB04_011771</name>
</gene>
<keyword evidence="2" id="KW-1185">Reference proteome</keyword>
<dbReference type="SUPFAM" id="SSF56672">
    <property type="entry name" value="DNA/RNA polymerases"/>
    <property type="match status" value="1"/>
</dbReference>
<organism evidence="1 2">
    <name type="scientific">Centaurea solstitialis</name>
    <name type="common">yellow star-thistle</name>
    <dbReference type="NCBI Taxonomy" id="347529"/>
    <lineage>
        <taxon>Eukaryota</taxon>
        <taxon>Viridiplantae</taxon>
        <taxon>Streptophyta</taxon>
        <taxon>Embryophyta</taxon>
        <taxon>Tracheophyta</taxon>
        <taxon>Spermatophyta</taxon>
        <taxon>Magnoliopsida</taxon>
        <taxon>eudicotyledons</taxon>
        <taxon>Gunneridae</taxon>
        <taxon>Pentapetalae</taxon>
        <taxon>asterids</taxon>
        <taxon>campanulids</taxon>
        <taxon>Asterales</taxon>
        <taxon>Asteraceae</taxon>
        <taxon>Carduoideae</taxon>
        <taxon>Cardueae</taxon>
        <taxon>Centaureinae</taxon>
        <taxon>Centaurea</taxon>
    </lineage>
</organism>
<dbReference type="EMBL" id="JARYMX010000003">
    <property type="protein sequence ID" value="KAJ9557157.1"/>
    <property type="molecule type" value="Genomic_DNA"/>
</dbReference>
<comment type="caution">
    <text evidence="1">The sequence shown here is derived from an EMBL/GenBank/DDBJ whole genome shotgun (WGS) entry which is preliminary data.</text>
</comment>
<accession>A0AA38TT59</accession>
<evidence type="ECO:0000313" key="2">
    <source>
        <dbReference type="Proteomes" id="UP001172457"/>
    </source>
</evidence>